<gene>
    <name evidence="16" type="primary">LOC114246028</name>
</gene>
<dbReference type="PANTHER" id="PTHR32546:SF26">
    <property type="entry name" value="SMOG, ISOFORM D"/>
    <property type="match status" value="1"/>
</dbReference>
<comment type="subcellular location">
    <subcellularLocation>
        <location evidence="1">Cell membrane</location>
        <topology evidence="1">Multi-pass membrane protein</topology>
    </subcellularLocation>
</comment>
<keyword evidence="10" id="KW-0807">Transducer</keyword>
<dbReference type="Pfam" id="PF00003">
    <property type="entry name" value="7tm_3"/>
    <property type="match status" value="1"/>
</dbReference>
<evidence type="ECO:0000256" key="12">
    <source>
        <dbReference type="SAM" id="Phobius"/>
    </source>
</evidence>
<keyword evidence="8 16" id="KW-0675">Receptor</keyword>
<keyword evidence="13" id="KW-0732">Signal</keyword>
<evidence type="ECO:0000256" key="11">
    <source>
        <dbReference type="SAM" id="MobiDB-lite"/>
    </source>
</evidence>
<keyword evidence="9" id="KW-0325">Glycoprotein</keyword>
<evidence type="ECO:0000256" key="2">
    <source>
        <dbReference type="ARBA" id="ARBA00007242"/>
    </source>
</evidence>
<dbReference type="Proteomes" id="UP000504629">
    <property type="component" value="Unplaced"/>
</dbReference>
<dbReference type="GO" id="GO:0004930">
    <property type="term" value="F:G protein-coupled receptor activity"/>
    <property type="evidence" value="ECO:0007669"/>
    <property type="project" value="UniProtKB-KW"/>
</dbReference>
<keyword evidence="4 12" id="KW-0812">Transmembrane</keyword>
<organism evidence="15 16">
    <name type="scientific">Bombyx mandarina</name>
    <name type="common">Wild silk moth</name>
    <name type="synonym">Wild silkworm</name>
    <dbReference type="NCBI Taxonomy" id="7092"/>
    <lineage>
        <taxon>Eukaryota</taxon>
        <taxon>Metazoa</taxon>
        <taxon>Ecdysozoa</taxon>
        <taxon>Arthropoda</taxon>
        <taxon>Hexapoda</taxon>
        <taxon>Insecta</taxon>
        <taxon>Pterygota</taxon>
        <taxon>Neoptera</taxon>
        <taxon>Endopterygota</taxon>
        <taxon>Lepidoptera</taxon>
        <taxon>Glossata</taxon>
        <taxon>Ditrysia</taxon>
        <taxon>Bombycoidea</taxon>
        <taxon>Bombycidae</taxon>
        <taxon>Bombycinae</taxon>
        <taxon>Bombyx</taxon>
    </lineage>
</organism>
<protein>
    <submittedName>
        <fullName evidence="16">Probable G-protein coupled receptor 158 isoform X1</fullName>
    </submittedName>
</protein>
<feature type="domain" description="G-protein coupled receptors family 3 profile" evidence="14">
    <location>
        <begin position="272"/>
        <end position="505"/>
    </location>
</feature>
<evidence type="ECO:0000256" key="7">
    <source>
        <dbReference type="ARBA" id="ARBA00023136"/>
    </source>
</evidence>
<feature type="chain" id="PRO_5026982012" evidence="13">
    <location>
        <begin position="19"/>
        <end position="677"/>
    </location>
</feature>
<evidence type="ECO:0000256" key="13">
    <source>
        <dbReference type="SAM" id="SignalP"/>
    </source>
</evidence>
<feature type="transmembrane region" description="Helical" evidence="12">
    <location>
        <begin position="418"/>
        <end position="441"/>
    </location>
</feature>
<dbReference type="InterPro" id="IPR017978">
    <property type="entry name" value="GPCR_3_C"/>
</dbReference>
<evidence type="ECO:0000313" key="15">
    <source>
        <dbReference type="Proteomes" id="UP000504629"/>
    </source>
</evidence>
<accession>A0A6J2JZK4</accession>
<dbReference type="CTD" id="33690"/>
<feature type="transmembrane region" description="Helical" evidence="12">
    <location>
        <begin position="386"/>
        <end position="406"/>
    </location>
</feature>
<keyword evidence="3" id="KW-1003">Cell membrane</keyword>
<dbReference type="InterPro" id="IPR043458">
    <property type="entry name" value="GPR158/179"/>
</dbReference>
<keyword evidence="6" id="KW-0297">G-protein coupled receptor</keyword>
<name>A0A6J2JZK4_BOMMA</name>
<feature type="region of interest" description="Disordered" evidence="11">
    <location>
        <begin position="563"/>
        <end position="589"/>
    </location>
</feature>
<evidence type="ECO:0000256" key="1">
    <source>
        <dbReference type="ARBA" id="ARBA00004651"/>
    </source>
</evidence>
<keyword evidence="15" id="KW-1185">Reference proteome</keyword>
<dbReference type="RefSeq" id="XP_028034202.1">
    <property type="nucleotide sequence ID" value="XM_028178401.1"/>
</dbReference>
<keyword evidence="7 12" id="KW-0472">Membrane</keyword>
<evidence type="ECO:0000256" key="5">
    <source>
        <dbReference type="ARBA" id="ARBA00022989"/>
    </source>
</evidence>
<evidence type="ECO:0000256" key="8">
    <source>
        <dbReference type="ARBA" id="ARBA00023170"/>
    </source>
</evidence>
<evidence type="ECO:0000313" key="16">
    <source>
        <dbReference type="RefSeq" id="XP_028034202.1"/>
    </source>
</evidence>
<feature type="signal peptide" evidence="13">
    <location>
        <begin position="1"/>
        <end position="18"/>
    </location>
</feature>
<proteinExistence type="inferred from homology"/>
<dbReference type="AlphaFoldDB" id="A0A6J2JZK4"/>
<evidence type="ECO:0000256" key="4">
    <source>
        <dbReference type="ARBA" id="ARBA00022692"/>
    </source>
</evidence>
<evidence type="ECO:0000256" key="3">
    <source>
        <dbReference type="ARBA" id="ARBA00022475"/>
    </source>
</evidence>
<dbReference type="GeneID" id="114246028"/>
<dbReference type="PROSITE" id="PS51257">
    <property type="entry name" value="PROKAR_LIPOPROTEIN"/>
    <property type="match status" value="1"/>
</dbReference>
<feature type="transmembrane region" description="Helical" evidence="12">
    <location>
        <begin position="273"/>
        <end position="297"/>
    </location>
</feature>
<reference evidence="16" key="1">
    <citation type="submission" date="2025-08" db="UniProtKB">
        <authorList>
            <consortium name="RefSeq"/>
        </authorList>
    </citation>
    <scope>IDENTIFICATION</scope>
    <source>
        <tissue evidence="16">Silk gland</tissue>
    </source>
</reference>
<dbReference type="GO" id="GO:0005886">
    <property type="term" value="C:plasma membrane"/>
    <property type="evidence" value="ECO:0007669"/>
    <property type="project" value="UniProtKB-SubCell"/>
</dbReference>
<dbReference type="OrthoDB" id="5823771at2759"/>
<comment type="similarity">
    <text evidence="2">Belongs to the G-protein coupled receptor 3 family.</text>
</comment>
<evidence type="ECO:0000256" key="10">
    <source>
        <dbReference type="ARBA" id="ARBA00023224"/>
    </source>
</evidence>
<feature type="transmembrane region" description="Helical" evidence="12">
    <location>
        <begin position="344"/>
        <end position="365"/>
    </location>
</feature>
<dbReference type="KEGG" id="bman:114246028"/>
<feature type="compositionally biased region" description="Basic residues" evidence="11">
    <location>
        <begin position="568"/>
        <end position="589"/>
    </location>
</feature>
<evidence type="ECO:0000256" key="9">
    <source>
        <dbReference type="ARBA" id="ARBA00023180"/>
    </source>
</evidence>
<evidence type="ECO:0000259" key="14">
    <source>
        <dbReference type="Pfam" id="PF00003"/>
    </source>
</evidence>
<feature type="transmembrane region" description="Helical" evidence="12">
    <location>
        <begin position="304"/>
        <end position="324"/>
    </location>
</feature>
<dbReference type="PANTHER" id="PTHR32546">
    <property type="entry name" value="G-PROTEIN COUPLED RECEPTOR 158-RELATED"/>
    <property type="match status" value="1"/>
</dbReference>
<evidence type="ECO:0000256" key="6">
    <source>
        <dbReference type="ARBA" id="ARBA00023040"/>
    </source>
</evidence>
<sequence length="677" mass="74307">MRARWAAWAVAWCACTAAAPFEPRASHSSTMPSPVCDPLLLHNPPPLPLNAREHEAAVVHTARALADLVEKGIADEARATALARAVARAPLSPMPAAVALGAPQLHLGVLYVSEPSRLIIFQQNNSATLRQFWRTLASAWNATSVVWSNAWFSCEKDEEGWWGGIAAARGTGPTRAAAAIFRRWSSLPCEEAMHDWLGEFPRCDPVTTECEASRALRDGERKLEYSCKCRPGHWSQYGGGWVNGDSLERNNRNFLTCTPCGMGSSATACLADVYRVGLLAANLAGMLLCVVIGLIIFRKRKCKAVAMGMWTVLEVVLFGALLMYASAASQYISVPKWRCIAGAWLRELGFVACYGSVVLRLWVLLAEFRTRKAHRWTPKDSEVLRVVGAMVLGAGCYLAAFTATAACEEDIGGCARAAWHHVTGAAEILLLLAGIRIAYAARNANVPFQERGLLSAALWAEAACGVWWRGVAWVANDAAPERWPVAAVARAHLSSGAALACVLAPRLWHGYRARSLAQEVSRRGPAEGFGAEGEEEPTSEEVRAELKRLYVQLEILRNKTIRRDNPHISKRRGGRKPPHRRFSLQKKGSREKVRRCVILGMWRTVAHPHAPCGSPASAPIPALAPSLPHHPRQFTLAYLRKHAFCVLPKPSNSRFVRLQSLDIILNLYTESNVHYID</sequence>
<keyword evidence="5 12" id="KW-1133">Transmembrane helix</keyword>